<dbReference type="PROSITE" id="PS50119">
    <property type="entry name" value="ZF_BBOX"/>
    <property type="match status" value="1"/>
</dbReference>
<dbReference type="SMART" id="SM00184">
    <property type="entry name" value="RING"/>
    <property type="match status" value="1"/>
</dbReference>
<protein>
    <submittedName>
        <fullName evidence="9">Tripartite motif-containing protein 3-like</fullName>
    </submittedName>
</protein>
<evidence type="ECO:0000259" key="7">
    <source>
        <dbReference type="PROSITE" id="PS50119"/>
    </source>
</evidence>
<accession>A0A1S3GZM3</accession>
<dbReference type="PANTHER" id="PTHR25462">
    <property type="entry name" value="BONUS, ISOFORM C-RELATED"/>
    <property type="match status" value="1"/>
</dbReference>
<dbReference type="GeneID" id="106150856"/>
<name>A0A1S3GZM3_LINAN</name>
<evidence type="ECO:0000259" key="6">
    <source>
        <dbReference type="PROSITE" id="PS50089"/>
    </source>
</evidence>
<dbReference type="GO" id="GO:0005654">
    <property type="term" value="C:nucleoplasm"/>
    <property type="evidence" value="ECO:0007669"/>
    <property type="project" value="TreeGrafter"/>
</dbReference>
<dbReference type="Proteomes" id="UP000085678">
    <property type="component" value="Unplaced"/>
</dbReference>
<dbReference type="GO" id="GO:0061630">
    <property type="term" value="F:ubiquitin protein ligase activity"/>
    <property type="evidence" value="ECO:0007669"/>
    <property type="project" value="TreeGrafter"/>
</dbReference>
<dbReference type="Pfam" id="PF13445">
    <property type="entry name" value="zf-RING_UBOX"/>
    <property type="match status" value="1"/>
</dbReference>
<dbReference type="PANTHER" id="PTHR25462:SF296">
    <property type="entry name" value="MEIOTIC P26, ISOFORM F"/>
    <property type="match status" value="1"/>
</dbReference>
<evidence type="ECO:0000256" key="2">
    <source>
        <dbReference type="ARBA" id="ARBA00022771"/>
    </source>
</evidence>
<dbReference type="InParanoid" id="A0A1S3GZM3"/>
<evidence type="ECO:0000256" key="1">
    <source>
        <dbReference type="ARBA" id="ARBA00022723"/>
    </source>
</evidence>
<dbReference type="InterPro" id="IPR013083">
    <property type="entry name" value="Znf_RING/FYVE/PHD"/>
</dbReference>
<organism evidence="8 9">
    <name type="scientific">Lingula anatina</name>
    <name type="common">Brachiopod</name>
    <name type="synonym">Lingula unguis</name>
    <dbReference type="NCBI Taxonomy" id="7574"/>
    <lineage>
        <taxon>Eukaryota</taxon>
        <taxon>Metazoa</taxon>
        <taxon>Spiralia</taxon>
        <taxon>Lophotrochozoa</taxon>
        <taxon>Brachiopoda</taxon>
        <taxon>Linguliformea</taxon>
        <taxon>Lingulata</taxon>
        <taxon>Lingulida</taxon>
        <taxon>Linguloidea</taxon>
        <taxon>Lingulidae</taxon>
        <taxon>Lingula</taxon>
    </lineage>
</organism>
<dbReference type="PROSITE" id="PS00518">
    <property type="entry name" value="ZF_RING_1"/>
    <property type="match status" value="1"/>
</dbReference>
<evidence type="ECO:0000313" key="9">
    <source>
        <dbReference type="RefSeq" id="XP_013379324.1"/>
    </source>
</evidence>
<keyword evidence="1" id="KW-0479">Metal-binding</keyword>
<dbReference type="SUPFAM" id="SSF57845">
    <property type="entry name" value="B-box zinc-binding domain"/>
    <property type="match status" value="1"/>
</dbReference>
<proteinExistence type="predicted"/>
<dbReference type="PROSITE" id="PS50089">
    <property type="entry name" value="ZF_RING_2"/>
    <property type="match status" value="1"/>
</dbReference>
<dbReference type="OrthoDB" id="111250at2759"/>
<keyword evidence="5" id="KW-0175">Coiled coil</keyword>
<evidence type="ECO:0000313" key="8">
    <source>
        <dbReference type="Proteomes" id="UP000085678"/>
    </source>
</evidence>
<dbReference type="GO" id="GO:0008270">
    <property type="term" value="F:zinc ion binding"/>
    <property type="evidence" value="ECO:0007669"/>
    <property type="project" value="UniProtKB-KW"/>
</dbReference>
<dbReference type="Gene3D" id="3.30.40.10">
    <property type="entry name" value="Zinc/RING finger domain, C3HC4 (zinc finger)"/>
    <property type="match status" value="1"/>
</dbReference>
<evidence type="ECO:0000256" key="3">
    <source>
        <dbReference type="ARBA" id="ARBA00022833"/>
    </source>
</evidence>
<sequence length="397" mass="44611">MASSATCSDHSNTCPVCLDHYDLTKRVPKFLSCHHTVCLSCVQQLKGLYKLSCPVCRESTCLPMGGPEKLQTNFYLKVDNEEGCLKHKNQPYLFYCATHKTLACQACTILDHKESKQCELQDLEPALKATKMRLREKLSVLQTKKGHQSGILSDVNKKMEFLNASKQSAERAIDTTFHQYLSVIRKYQQTTKENLQQSFTQKHKTLSKKARAAETLIDELETHISEIEDALHKNCISTAVAVEAGLHDDTDATKTGSLLPKRASNESWLCFKTNSQTNLSQLETFLQSAGQIHYIPLPKVVFTEKPENVQKSDKPPSISFKITHGTSDVEVDYSHLLQVYIKKPSGKRLKAKKLSCLGNGDYRALFPRDLLYEGAYSAEVTLADERLEDGLVTFSVK</sequence>
<feature type="domain" description="B box-type" evidence="7">
    <location>
        <begin position="79"/>
        <end position="123"/>
    </location>
</feature>
<dbReference type="AlphaFoldDB" id="A0A1S3GZM3"/>
<keyword evidence="3" id="KW-0862">Zinc</keyword>
<dbReference type="InterPro" id="IPR001841">
    <property type="entry name" value="Znf_RING"/>
</dbReference>
<dbReference type="RefSeq" id="XP_013379324.1">
    <property type="nucleotide sequence ID" value="XM_013523870.1"/>
</dbReference>
<dbReference type="InterPro" id="IPR027370">
    <property type="entry name" value="Znf-RING_euk"/>
</dbReference>
<keyword evidence="2 4" id="KW-0863">Zinc-finger</keyword>
<dbReference type="InterPro" id="IPR000315">
    <property type="entry name" value="Znf_B-box"/>
</dbReference>
<feature type="coiled-coil region" evidence="5">
    <location>
        <begin position="203"/>
        <end position="233"/>
    </location>
</feature>
<dbReference type="InterPro" id="IPR047153">
    <property type="entry name" value="TRIM45/56/19-like"/>
</dbReference>
<feature type="domain" description="RING-type" evidence="6">
    <location>
        <begin position="14"/>
        <end position="57"/>
    </location>
</feature>
<evidence type="ECO:0000256" key="5">
    <source>
        <dbReference type="SAM" id="Coils"/>
    </source>
</evidence>
<reference evidence="9" key="1">
    <citation type="submission" date="2025-08" db="UniProtKB">
        <authorList>
            <consortium name="RefSeq"/>
        </authorList>
    </citation>
    <scope>IDENTIFICATION</scope>
    <source>
        <tissue evidence="9">Gonads</tissue>
    </source>
</reference>
<dbReference type="InterPro" id="IPR017907">
    <property type="entry name" value="Znf_RING_CS"/>
</dbReference>
<gene>
    <name evidence="9" type="primary">LOC106150856</name>
</gene>
<dbReference type="KEGG" id="lak:106150856"/>
<keyword evidence="8" id="KW-1185">Reference proteome</keyword>
<dbReference type="SUPFAM" id="SSF57850">
    <property type="entry name" value="RING/U-box"/>
    <property type="match status" value="1"/>
</dbReference>
<dbReference type="Gene3D" id="3.30.160.60">
    <property type="entry name" value="Classic Zinc Finger"/>
    <property type="match status" value="1"/>
</dbReference>
<evidence type="ECO:0000256" key="4">
    <source>
        <dbReference type="PROSITE-ProRule" id="PRU00024"/>
    </source>
</evidence>